<sequence length="194" mass="22283">MFGRKKDEAAASTAMPEEETTANQGKNAPTPKRSAQQASRQRPLVPTDRKLAREAQRKDRAAAQDKLRLANETGDERYMMPRDRGDQKRLARDHVDSRWMVGEFLMIAIFAFLIIALAFPKLTVVQANLTLGLWVVLGITMIDAYIMTRRLKKQITERHGELERGVLWYAVMRSLQFRKIRLPKPQVKRGQAPR</sequence>
<feature type="transmembrane region" description="Helical" evidence="2">
    <location>
        <begin position="99"/>
        <end position="119"/>
    </location>
</feature>
<dbReference type="Pfam" id="PF11241">
    <property type="entry name" value="DUF3043"/>
    <property type="match status" value="1"/>
</dbReference>
<gene>
    <name evidence="3" type="ORF">E9229_003437</name>
</gene>
<comment type="caution">
    <text evidence="3">The sequence shown here is derived from an EMBL/GenBank/DDBJ whole genome shotgun (WGS) entry which is preliminary data.</text>
</comment>
<dbReference type="RefSeq" id="WP_312855738.1">
    <property type="nucleotide sequence ID" value="NZ_BAABGK010000040.1"/>
</dbReference>
<feature type="transmembrane region" description="Helical" evidence="2">
    <location>
        <begin position="131"/>
        <end position="148"/>
    </location>
</feature>
<feature type="region of interest" description="Disordered" evidence="1">
    <location>
        <begin position="1"/>
        <end position="67"/>
    </location>
</feature>
<evidence type="ECO:0000313" key="3">
    <source>
        <dbReference type="EMBL" id="MBB2997190.1"/>
    </source>
</evidence>
<evidence type="ECO:0000313" key="4">
    <source>
        <dbReference type="Proteomes" id="UP000523000"/>
    </source>
</evidence>
<keyword evidence="2" id="KW-1133">Transmembrane helix</keyword>
<keyword evidence="4" id="KW-1185">Reference proteome</keyword>
<reference evidence="3 4" key="1">
    <citation type="submission" date="2020-08" db="EMBL/GenBank/DDBJ databases">
        <title>Sequencing the genomes of 1000 actinobacteria strains.</title>
        <authorList>
            <person name="Klenk H.-P."/>
        </authorList>
    </citation>
    <scope>NUCLEOTIDE SEQUENCE [LARGE SCALE GENOMIC DNA]</scope>
    <source>
        <strain evidence="3 4">DSM 22826</strain>
    </source>
</reference>
<dbReference type="EMBL" id="JACHVS010000002">
    <property type="protein sequence ID" value="MBB2997190.1"/>
    <property type="molecule type" value="Genomic_DNA"/>
</dbReference>
<feature type="compositionally biased region" description="Basic and acidic residues" evidence="1">
    <location>
        <begin position="47"/>
        <end position="67"/>
    </location>
</feature>
<accession>A0A839QN44</accession>
<keyword evidence="2" id="KW-0472">Membrane</keyword>
<organism evidence="3 4">
    <name type="scientific">Paeniglutamicibacter cryotolerans</name>
    <dbReference type="NCBI Taxonomy" id="670079"/>
    <lineage>
        <taxon>Bacteria</taxon>
        <taxon>Bacillati</taxon>
        <taxon>Actinomycetota</taxon>
        <taxon>Actinomycetes</taxon>
        <taxon>Micrococcales</taxon>
        <taxon>Micrococcaceae</taxon>
        <taxon>Paeniglutamicibacter</taxon>
    </lineage>
</organism>
<protein>
    <submittedName>
        <fullName evidence="3">Flp pilus assembly protein TadB</fullName>
    </submittedName>
</protein>
<proteinExistence type="predicted"/>
<evidence type="ECO:0000256" key="2">
    <source>
        <dbReference type="SAM" id="Phobius"/>
    </source>
</evidence>
<dbReference type="AlphaFoldDB" id="A0A839QN44"/>
<dbReference type="Proteomes" id="UP000523000">
    <property type="component" value="Unassembled WGS sequence"/>
</dbReference>
<keyword evidence="2" id="KW-0812">Transmembrane</keyword>
<evidence type="ECO:0000256" key="1">
    <source>
        <dbReference type="SAM" id="MobiDB-lite"/>
    </source>
</evidence>
<dbReference type="InterPro" id="IPR021403">
    <property type="entry name" value="DUF3043"/>
</dbReference>
<feature type="compositionally biased region" description="Polar residues" evidence="1">
    <location>
        <begin position="21"/>
        <end position="40"/>
    </location>
</feature>
<name>A0A839QN44_9MICC</name>